<evidence type="ECO:0000313" key="1">
    <source>
        <dbReference type="EMBL" id="KED03805.1"/>
    </source>
</evidence>
<evidence type="ECO:0000313" key="2">
    <source>
        <dbReference type="Proteomes" id="UP000028704"/>
    </source>
</evidence>
<dbReference type="Proteomes" id="UP000028704">
    <property type="component" value="Unassembled WGS sequence"/>
</dbReference>
<accession>A0A922SYZ9</accession>
<organism evidence="1 2">
    <name type="scientific">Streptococcus equi subsp. ruminatorum CECT 5772</name>
    <dbReference type="NCBI Taxonomy" id="1051981"/>
    <lineage>
        <taxon>Bacteria</taxon>
        <taxon>Bacillati</taxon>
        <taxon>Bacillota</taxon>
        <taxon>Bacilli</taxon>
        <taxon>Lactobacillales</taxon>
        <taxon>Streptococcaceae</taxon>
        <taxon>Streptococcus</taxon>
    </lineage>
</organism>
<protein>
    <submittedName>
        <fullName evidence="1">Uncharacterized protein</fullName>
    </submittedName>
</protein>
<proteinExistence type="predicted"/>
<dbReference type="AlphaFoldDB" id="A0A922SYZ9"/>
<sequence>MGLLVGAFSKGQAQVFVACLTSIHQQDQMKQ</sequence>
<reference evidence="1 2" key="1">
    <citation type="journal article" date="2014" name="Int. J. Syst. Evol. Microbiol.">
        <title>Phylogenomics and the dynamic genome evolution of the genus Streptococcus.</title>
        <authorList>
            <consortium name="The Broad Institute Genome Sequencing Platform"/>
            <person name="Richards V.P."/>
            <person name="Palmer S.R."/>
            <person name="Pavinski Bitar P.D."/>
            <person name="Qin X."/>
            <person name="Weinstock G.M."/>
            <person name="Highlander S.K."/>
            <person name="Town C.D."/>
            <person name="Burne R.A."/>
            <person name="Stanhope M.J."/>
        </authorList>
    </citation>
    <scope>NUCLEOTIDE SEQUENCE [LARGE SCALE GENOMIC DNA]</scope>
    <source>
        <strain evidence="1 2">CECT 5772</strain>
    </source>
</reference>
<gene>
    <name evidence="1" type="ORF">CECT5772_08843</name>
</gene>
<dbReference type="EMBL" id="AWEX01000087">
    <property type="protein sequence ID" value="KED03805.1"/>
    <property type="molecule type" value="Genomic_DNA"/>
</dbReference>
<name>A0A922SYZ9_9STRE</name>
<comment type="caution">
    <text evidence="1">The sequence shown here is derived from an EMBL/GenBank/DDBJ whole genome shotgun (WGS) entry which is preliminary data.</text>
</comment>